<dbReference type="PANTHER" id="PTHR34382">
    <property type="entry name" value="PTS SYSTEM N,N'-DIACETYLCHITOBIOSE-SPECIFIC EIIA COMPONENT"/>
    <property type="match status" value="1"/>
</dbReference>
<comment type="caution">
    <text evidence="8">The sequence shown here is derived from an EMBL/GenBank/DDBJ whole genome shotgun (WGS) entry which is preliminary data.</text>
</comment>
<dbReference type="PANTHER" id="PTHR34382:SF7">
    <property type="entry name" value="PTS SYSTEM N,N'-DIACETYLCHITOBIOSE-SPECIFIC EIIA COMPONENT"/>
    <property type="match status" value="1"/>
</dbReference>
<dbReference type="EMBL" id="BEDT01000001">
    <property type="protein sequence ID" value="GAX46615.1"/>
    <property type="molecule type" value="Genomic_DNA"/>
</dbReference>
<keyword evidence="4" id="KW-0598">Phosphotransferase system</keyword>
<dbReference type="AlphaFoldDB" id="A0A224XA57"/>
<dbReference type="Pfam" id="PF02255">
    <property type="entry name" value="PTS_IIA"/>
    <property type="match status" value="1"/>
</dbReference>
<keyword evidence="1" id="KW-0813">Transport</keyword>
<sequence>MNENELAIVKIISSSGESKAKAFEALKCVKTKEFDKARALIKESRHLDLEAHNMQTQWIQQEMSQEGESVVGMLMVHAQDHYMTSQLARDLIEELVEVFDHLYSKVNDAKN</sequence>
<proteinExistence type="predicted"/>
<evidence type="ECO:0000313" key="9">
    <source>
        <dbReference type="Proteomes" id="UP000218689"/>
    </source>
</evidence>
<dbReference type="PROSITE" id="PS51095">
    <property type="entry name" value="PTS_EIIA_TYPE_3"/>
    <property type="match status" value="1"/>
</dbReference>
<evidence type="ECO:0008006" key="10">
    <source>
        <dbReference type="Google" id="ProtNLM"/>
    </source>
</evidence>
<keyword evidence="2" id="KW-0762">Sugar transport</keyword>
<keyword evidence="6" id="KW-0479">Metal-binding</keyword>
<feature type="binding site" evidence="6">
    <location>
        <position position="80"/>
    </location>
    <ligand>
        <name>Mg(2+)</name>
        <dbReference type="ChEBI" id="CHEBI:18420"/>
        <note>ligand shared between all trimeric partners</note>
    </ligand>
</feature>
<dbReference type="RefSeq" id="WP_094783697.1">
    <property type="nucleotide sequence ID" value="NZ_BEDT01000001.1"/>
</dbReference>
<evidence type="ECO:0000256" key="3">
    <source>
        <dbReference type="ARBA" id="ARBA00022679"/>
    </source>
</evidence>
<dbReference type="GO" id="GO:0009401">
    <property type="term" value="P:phosphoenolpyruvate-dependent sugar phosphotransferase system"/>
    <property type="evidence" value="ECO:0007669"/>
    <property type="project" value="UniProtKB-KW"/>
</dbReference>
<dbReference type="Gene3D" id="1.20.58.80">
    <property type="entry name" value="Phosphotransferase system, lactose/cellobiose-type IIA subunit"/>
    <property type="match status" value="1"/>
</dbReference>
<comment type="cofactor">
    <cofactor evidence="6">
        <name>Mg(2+)</name>
        <dbReference type="ChEBI" id="CHEBI:18420"/>
    </cofactor>
    <text evidence="6">Binds 1 Mg(2+) ion per trimer.</text>
</comment>
<evidence type="ECO:0000256" key="5">
    <source>
        <dbReference type="PIRSR" id="PIRSR000699-1"/>
    </source>
</evidence>
<dbReference type="GO" id="GO:0046872">
    <property type="term" value="F:metal ion binding"/>
    <property type="evidence" value="ECO:0007669"/>
    <property type="project" value="UniProtKB-KW"/>
</dbReference>
<keyword evidence="3" id="KW-0808">Transferase</keyword>
<feature type="active site" description="Tele-phosphohistidine intermediate" evidence="5">
    <location>
        <position position="77"/>
    </location>
</feature>
<keyword evidence="9" id="KW-1185">Reference proteome</keyword>
<dbReference type="InterPro" id="IPR036542">
    <property type="entry name" value="PTS_IIA_lac/cel_sf"/>
</dbReference>
<protein>
    <recommendedName>
        <fullName evidence="10">PTS lactose/cellobiose transporter subunit IIA</fullName>
    </recommendedName>
</protein>
<reference evidence="9" key="1">
    <citation type="submission" date="2017-08" db="EMBL/GenBank/DDBJ databases">
        <title>Draft genome sequence of Lactococcus sp. strain Rs-Y01, isolated from the gut of the lower termite Reticulitermes speratus.</title>
        <authorList>
            <person name="Ohkuma M."/>
            <person name="Yuki M."/>
        </authorList>
    </citation>
    <scope>NUCLEOTIDE SEQUENCE [LARGE SCALE GENOMIC DNA]</scope>
    <source>
        <strain evidence="9">Rs-Y01</strain>
    </source>
</reference>
<organism evidence="8 9">
    <name type="scientific">Pseudolactococcus reticulitermitis</name>
    <dbReference type="NCBI Taxonomy" id="2025039"/>
    <lineage>
        <taxon>Bacteria</taxon>
        <taxon>Bacillati</taxon>
        <taxon>Bacillota</taxon>
        <taxon>Bacilli</taxon>
        <taxon>Lactobacillales</taxon>
        <taxon>Streptococcaceae</taxon>
        <taxon>Pseudolactococcus</taxon>
    </lineage>
</organism>
<dbReference type="GO" id="GO:0016740">
    <property type="term" value="F:transferase activity"/>
    <property type="evidence" value="ECO:0007669"/>
    <property type="project" value="UniProtKB-KW"/>
</dbReference>
<accession>A0A224XA57</accession>
<evidence type="ECO:0000256" key="1">
    <source>
        <dbReference type="ARBA" id="ARBA00022448"/>
    </source>
</evidence>
<dbReference type="Proteomes" id="UP000218689">
    <property type="component" value="Unassembled WGS sequence"/>
</dbReference>
<evidence type="ECO:0000256" key="2">
    <source>
        <dbReference type="ARBA" id="ARBA00022597"/>
    </source>
</evidence>
<dbReference type="InterPro" id="IPR003188">
    <property type="entry name" value="PTS_IIA_lac/cel"/>
</dbReference>
<evidence type="ECO:0000256" key="6">
    <source>
        <dbReference type="PIRSR" id="PIRSR000699-2"/>
    </source>
</evidence>
<evidence type="ECO:0000256" key="4">
    <source>
        <dbReference type="ARBA" id="ARBA00022683"/>
    </source>
</evidence>
<keyword evidence="6" id="KW-0460">Magnesium</keyword>
<feature type="modified residue" description="Phosphohistidine; by HPr" evidence="7">
    <location>
        <position position="77"/>
    </location>
</feature>
<evidence type="ECO:0000313" key="8">
    <source>
        <dbReference type="EMBL" id="GAX46615.1"/>
    </source>
</evidence>
<dbReference type="PIRSF" id="PIRSF000699">
    <property type="entry name" value="PTS_IILac_III"/>
    <property type="match status" value="1"/>
</dbReference>
<dbReference type="OrthoDB" id="350602at2"/>
<evidence type="ECO:0000256" key="7">
    <source>
        <dbReference type="PROSITE-ProRule" id="PRU00418"/>
    </source>
</evidence>
<gene>
    <name evidence="8" type="ORF">RsY01_194</name>
</gene>
<dbReference type="SUPFAM" id="SSF46973">
    <property type="entry name" value="Enzyme IIa from lactose specific PTS, IIa-lac"/>
    <property type="match status" value="1"/>
</dbReference>
<name>A0A224XA57_9LACT</name>